<dbReference type="Proteomes" id="UP000067626">
    <property type="component" value="Chromosome"/>
</dbReference>
<dbReference type="KEGG" id="ccro:CMC5_077950"/>
<dbReference type="AlphaFoldDB" id="A0A0K1ESI3"/>
<protein>
    <submittedName>
        <fullName evidence="1">Uncharacterized protein</fullName>
    </submittedName>
</protein>
<dbReference type="EMBL" id="CP012159">
    <property type="protein sequence ID" value="AKT43563.1"/>
    <property type="molecule type" value="Genomic_DNA"/>
</dbReference>
<dbReference type="RefSeq" id="WP_050435011.1">
    <property type="nucleotide sequence ID" value="NZ_CP012159.1"/>
</dbReference>
<reference evidence="1 2" key="1">
    <citation type="submission" date="2015-07" db="EMBL/GenBank/DDBJ databases">
        <title>Genome analysis of myxobacterium Chondromyces crocatus Cm c5 reveals a high potential for natural compound synthesis and the genetic basis for the loss of fruiting body formation.</title>
        <authorList>
            <person name="Zaburannyi N."/>
            <person name="Bunk B."/>
            <person name="Maier J."/>
            <person name="Overmann J."/>
            <person name="Mueller R."/>
        </authorList>
    </citation>
    <scope>NUCLEOTIDE SEQUENCE [LARGE SCALE GENOMIC DNA]</scope>
    <source>
        <strain evidence="1 2">Cm c5</strain>
    </source>
</reference>
<proteinExistence type="predicted"/>
<evidence type="ECO:0000313" key="1">
    <source>
        <dbReference type="EMBL" id="AKT43563.1"/>
    </source>
</evidence>
<evidence type="ECO:0000313" key="2">
    <source>
        <dbReference type="Proteomes" id="UP000067626"/>
    </source>
</evidence>
<sequence length="304" mass="32464">MDPQKPKLKLSDVLGALVSSIASARNVADVEALRIADRYRQNEMLRGLPVPRLRFSRIAVTLPIMITGVVPAVQAEAAVPGSVAEATTKALGAALDALAPVDQLAAKSASAGSSALQGLDDEETRATADASKRLLDAVSLVQGFLATYQADLGRELADELLDLHQRSGGVAISDSLFREAARETSTKVLRRLLRRTLMQAQLLDPTAGRSFDPEDARQRAEAVLAIKPTTTLLQQVAEAAQRAAVVRPTALPDLDVLVDTDTIKNAGGGPATVTQLHLTLLEEGLEWVGEEQRDGSRVWKLTQE</sequence>
<accession>A0A0K1ESI3</accession>
<keyword evidence="2" id="KW-1185">Reference proteome</keyword>
<name>A0A0K1ESI3_CHOCO</name>
<gene>
    <name evidence="1" type="ORF">CMC5_077950</name>
</gene>
<organism evidence="1 2">
    <name type="scientific">Chondromyces crocatus</name>
    <dbReference type="NCBI Taxonomy" id="52"/>
    <lineage>
        <taxon>Bacteria</taxon>
        <taxon>Pseudomonadati</taxon>
        <taxon>Myxococcota</taxon>
        <taxon>Polyangia</taxon>
        <taxon>Polyangiales</taxon>
        <taxon>Polyangiaceae</taxon>
        <taxon>Chondromyces</taxon>
    </lineage>
</organism>
<dbReference type="STRING" id="52.CMC5_077950"/>